<dbReference type="CDD" id="cd07377">
    <property type="entry name" value="WHTH_GntR"/>
    <property type="match status" value="1"/>
</dbReference>
<dbReference type="InterPro" id="IPR011663">
    <property type="entry name" value="UTRA"/>
</dbReference>
<reference evidence="6 7" key="1">
    <citation type="submission" date="2020-07" db="EMBL/GenBank/DDBJ databases">
        <title>Stappia sp., F7233, whole genome shotgun sequencing project.</title>
        <authorList>
            <person name="Jiang S."/>
            <person name="Liu Z.W."/>
            <person name="Du Z.J."/>
        </authorList>
    </citation>
    <scope>NUCLEOTIDE SEQUENCE [LARGE SCALE GENOMIC DNA]</scope>
    <source>
        <strain evidence="6 7">F7233</strain>
    </source>
</reference>
<dbReference type="Pfam" id="PF07702">
    <property type="entry name" value="UTRA"/>
    <property type="match status" value="1"/>
</dbReference>
<dbReference type="InterPro" id="IPR036388">
    <property type="entry name" value="WH-like_DNA-bd_sf"/>
</dbReference>
<dbReference type="Gene3D" id="3.40.1410.10">
    <property type="entry name" value="Chorismate lyase-like"/>
    <property type="match status" value="1"/>
</dbReference>
<dbReference type="PANTHER" id="PTHR44846:SF16">
    <property type="entry name" value="TRANSCRIPTIONAL REGULATOR PHNF-RELATED"/>
    <property type="match status" value="1"/>
</dbReference>
<comment type="caution">
    <text evidence="6">The sequence shown here is derived from an EMBL/GenBank/DDBJ whole genome shotgun (WGS) entry which is preliminary data.</text>
</comment>
<dbReference type="Gene3D" id="1.10.10.10">
    <property type="entry name" value="Winged helix-like DNA-binding domain superfamily/Winged helix DNA-binding domain"/>
    <property type="match status" value="1"/>
</dbReference>
<dbReference type="Proteomes" id="UP000541109">
    <property type="component" value="Unassembled WGS sequence"/>
</dbReference>
<dbReference type="RefSeq" id="WP_182164330.1">
    <property type="nucleotide sequence ID" value="NZ_JACFXV010000048.1"/>
</dbReference>
<keyword evidence="1" id="KW-0805">Transcription regulation</keyword>
<dbReference type="Pfam" id="PF00392">
    <property type="entry name" value="GntR"/>
    <property type="match status" value="1"/>
</dbReference>
<dbReference type="EMBL" id="JACFXV010000048">
    <property type="protein sequence ID" value="MBA5777180.1"/>
    <property type="molecule type" value="Genomic_DNA"/>
</dbReference>
<dbReference type="GO" id="GO:0003677">
    <property type="term" value="F:DNA binding"/>
    <property type="evidence" value="ECO:0007669"/>
    <property type="project" value="UniProtKB-UniRule"/>
</dbReference>
<evidence type="ECO:0000259" key="5">
    <source>
        <dbReference type="PROSITE" id="PS50949"/>
    </source>
</evidence>
<dbReference type="FunFam" id="1.10.10.10:FF:000079">
    <property type="entry name" value="GntR family transcriptional regulator"/>
    <property type="match status" value="1"/>
</dbReference>
<dbReference type="SUPFAM" id="SSF64288">
    <property type="entry name" value="Chorismate lyase-like"/>
    <property type="match status" value="1"/>
</dbReference>
<evidence type="ECO:0000256" key="3">
    <source>
        <dbReference type="ARBA" id="ARBA00023163"/>
    </source>
</evidence>
<keyword evidence="7" id="KW-1185">Reference proteome</keyword>
<dbReference type="InterPro" id="IPR036390">
    <property type="entry name" value="WH_DNA-bd_sf"/>
</dbReference>
<keyword evidence="2" id="KW-0238">DNA-binding</keyword>
<dbReference type="AlphaFoldDB" id="A0A839ABV0"/>
<dbReference type="GO" id="GO:0003700">
    <property type="term" value="F:DNA-binding transcription factor activity"/>
    <property type="evidence" value="ECO:0007669"/>
    <property type="project" value="UniProtKB-UniRule"/>
</dbReference>
<keyword evidence="3" id="KW-0804">Transcription</keyword>
<dbReference type="PANTHER" id="PTHR44846">
    <property type="entry name" value="MANNOSYL-D-GLYCERATE TRANSPORT/METABOLISM SYSTEM REPRESSOR MNGR-RELATED"/>
    <property type="match status" value="1"/>
</dbReference>
<evidence type="ECO:0000313" key="7">
    <source>
        <dbReference type="Proteomes" id="UP000541109"/>
    </source>
</evidence>
<dbReference type="GO" id="GO:0006547">
    <property type="term" value="P:L-histidine metabolic process"/>
    <property type="evidence" value="ECO:0007669"/>
    <property type="project" value="UniProtKB-UniRule"/>
</dbReference>
<feature type="domain" description="HTH gntR-type" evidence="5">
    <location>
        <begin position="18"/>
        <end position="86"/>
    </location>
</feature>
<dbReference type="InterPro" id="IPR028978">
    <property type="entry name" value="Chorismate_lyase_/UTRA_dom_sf"/>
</dbReference>
<dbReference type="GO" id="GO:0045892">
    <property type="term" value="P:negative regulation of DNA-templated transcription"/>
    <property type="evidence" value="ECO:0007669"/>
    <property type="project" value="UniProtKB-UniRule"/>
</dbReference>
<dbReference type="PRINTS" id="PR00035">
    <property type="entry name" value="HTHGNTR"/>
</dbReference>
<dbReference type="SMART" id="SM00866">
    <property type="entry name" value="UTRA"/>
    <property type="match status" value="1"/>
</dbReference>
<evidence type="ECO:0000313" key="6">
    <source>
        <dbReference type="EMBL" id="MBA5777180.1"/>
    </source>
</evidence>
<dbReference type="SUPFAM" id="SSF46785">
    <property type="entry name" value="Winged helix' DNA-binding domain"/>
    <property type="match status" value="1"/>
</dbReference>
<protein>
    <recommendedName>
        <fullName evidence="4">Histidine utilization repressor</fullName>
    </recommendedName>
</protein>
<sequence length="249" mass="26863">MQAPHDTAGAGAESAKASPLYGRIKADILQRIRKGEWRPGATIPGEVELARSYGCARMTVNRAIRELAGEGVLERRRRAGTRVAPFTGHSALLDIPRIDQEIERLGARVGYRLIGRKSVAADAELAARLDVAQGAPILEVTCLHLADGVPFQLERRWINLQAAPDAAGEDFASSGPNQWLLDHIAWSSVEHEVAALAAEPADAEVLGIARGAPILEISRRTRQGSRVVTLARLLHPGESYRLQARASVA</sequence>
<name>A0A839ABV0_9HYPH</name>
<dbReference type="PROSITE" id="PS50949">
    <property type="entry name" value="HTH_GNTR"/>
    <property type="match status" value="1"/>
</dbReference>
<dbReference type="SMART" id="SM00345">
    <property type="entry name" value="HTH_GNTR"/>
    <property type="match status" value="1"/>
</dbReference>
<accession>A0A839ABV0</accession>
<dbReference type="InterPro" id="IPR000524">
    <property type="entry name" value="Tscrpt_reg_HTH_GntR"/>
</dbReference>
<organism evidence="6 7">
    <name type="scientific">Stappia albiluteola</name>
    <dbReference type="NCBI Taxonomy" id="2758565"/>
    <lineage>
        <taxon>Bacteria</taxon>
        <taxon>Pseudomonadati</taxon>
        <taxon>Pseudomonadota</taxon>
        <taxon>Alphaproteobacteria</taxon>
        <taxon>Hyphomicrobiales</taxon>
        <taxon>Stappiaceae</taxon>
        <taxon>Stappia</taxon>
    </lineage>
</organism>
<dbReference type="InterPro" id="IPR010248">
    <property type="entry name" value="His_ut_repres"/>
</dbReference>
<dbReference type="InterPro" id="IPR050679">
    <property type="entry name" value="Bact_HTH_transcr_reg"/>
</dbReference>
<proteinExistence type="predicted"/>
<gene>
    <name evidence="6" type="primary">hutC</name>
    <name evidence="6" type="ORF">H2509_08580</name>
</gene>
<dbReference type="NCBIfam" id="TIGR02018">
    <property type="entry name" value="his_ut_repres"/>
    <property type="match status" value="1"/>
</dbReference>
<evidence type="ECO:0000256" key="1">
    <source>
        <dbReference type="ARBA" id="ARBA00023015"/>
    </source>
</evidence>
<evidence type="ECO:0000256" key="2">
    <source>
        <dbReference type="ARBA" id="ARBA00023125"/>
    </source>
</evidence>
<evidence type="ECO:0000256" key="4">
    <source>
        <dbReference type="NCBIfam" id="TIGR02018"/>
    </source>
</evidence>